<dbReference type="PANTHER" id="PTHR43398">
    <property type="entry name" value="DOLICHOL-PHOSPHATE MANNOSYLTRANSFERASE SUBUNIT 1"/>
    <property type="match status" value="1"/>
</dbReference>
<evidence type="ECO:0000256" key="7">
    <source>
        <dbReference type="ARBA" id="ARBA00023136"/>
    </source>
</evidence>
<evidence type="ECO:0000256" key="1">
    <source>
        <dbReference type="ARBA" id="ARBA00004141"/>
    </source>
</evidence>
<evidence type="ECO:0000259" key="10">
    <source>
        <dbReference type="Pfam" id="PF01590"/>
    </source>
</evidence>
<dbReference type="GO" id="GO:0016020">
    <property type="term" value="C:membrane"/>
    <property type="evidence" value="ECO:0007669"/>
    <property type="project" value="UniProtKB-SubCell"/>
</dbReference>
<feature type="domain" description="GtrA/DPMS transmembrane" evidence="11">
    <location>
        <begin position="269"/>
        <end position="391"/>
    </location>
</feature>
<dbReference type="GO" id="GO:0006506">
    <property type="term" value="P:GPI anchor biosynthetic process"/>
    <property type="evidence" value="ECO:0007669"/>
    <property type="project" value="TreeGrafter"/>
</dbReference>
<keyword evidence="4 12" id="KW-0808">Transferase</keyword>
<dbReference type="GO" id="GO:0035269">
    <property type="term" value="P:protein O-linked glycosylation via mannose"/>
    <property type="evidence" value="ECO:0007669"/>
    <property type="project" value="TreeGrafter"/>
</dbReference>
<keyword evidence="7 8" id="KW-0472">Membrane</keyword>
<evidence type="ECO:0000313" key="13">
    <source>
        <dbReference type="Proteomes" id="UP000502706"/>
    </source>
</evidence>
<accession>A0A6G8PZ75</accession>
<feature type="domain" description="Glycosyltransferase 2-like" evidence="9">
    <location>
        <begin position="31"/>
        <end position="162"/>
    </location>
</feature>
<dbReference type="SUPFAM" id="SSF53448">
    <property type="entry name" value="Nucleotide-diphospho-sugar transferases"/>
    <property type="match status" value="1"/>
</dbReference>
<dbReference type="GO" id="GO:0000271">
    <property type="term" value="P:polysaccharide biosynthetic process"/>
    <property type="evidence" value="ECO:0007669"/>
    <property type="project" value="InterPro"/>
</dbReference>
<sequence>MLAYLPVEPQGQATSMGGVRYGKPEKASLTLVVPTRNESGNVERLVREIREALSGIDYRVVFVDDSTDETPGIIRSLSEEDGRVVLMHREGAERSGGLSTAVTAGLDAVAASSEYTCVMDADLQHPPRKVREMLEEARESDADVVVASRYTEGGDYEGLSGPVRKAVSVGSKYLAQVVFKEARKTTDPMTGFFLVRNAAISGIQFRPTGFKILLEILVCAPELKVVEVPFSFRTRNAGVSKASMKQGLEYLSHITSLFWYVPSAGRFWKFALVGASGVLVNTFVLLLLAEYFDAHKVIAWMFAVGLSILSNFLLNNAFTWSDVRHSSRIHFLLRGALAYPVAIVGIGANFAVYYPLLKYVSDAFPYYVLFNFLGIVAATSVNFILSSRLVFKPSAPRNLDPEVPPKEIAEEVRKELKADWAGLVRSDDLSVLAGSGGVPGAPPRPLSVADRGAIEMVLRTGQPTLAVTGPRRLPQARTNTRWGSSLAVPILDGDEAVGVFYATRLSTEEFTDLDLHWLTAYASTGARIFS</sequence>
<evidence type="ECO:0000256" key="4">
    <source>
        <dbReference type="ARBA" id="ARBA00022679"/>
    </source>
</evidence>
<organism evidence="12 13">
    <name type="scientific">Rubrobacter marinus</name>
    <dbReference type="NCBI Taxonomy" id="2653852"/>
    <lineage>
        <taxon>Bacteria</taxon>
        <taxon>Bacillati</taxon>
        <taxon>Actinomycetota</taxon>
        <taxon>Rubrobacteria</taxon>
        <taxon>Rubrobacterales</taxon>
        <taxon>Rubrobacteraceae</taxon>
        <taxon>Rubrobacter</taxon>
    </lineage>
</organism>
<dbReference type="Gene3D" id="3.90.550.10">
    <property type="entry name" value="Spore Coat Polysaccharide Biosynthesis Protein SpsA, Chain A"/>
    <property type="match status" value="1"/>
</dbReference>
<dbReference type="Pfam" id="PF01590">
    <property type="entry name" value="GAF"/>
    <property type="match status" value="1"/>
</dbReference>
<dbReference type="PANTHER" id="PTHR43398:SF1">
    <property type="entry name" value="DOLICHOL-PHOSPHATE MANNOSYLTRANSFERASE SUBUNIT 1"/>
    <property type="match status" value="1"/>
</dbReference>
<evidence type="ECO:0000256" key="5">
    <source>
        <dbReference type="ARBA" id="ARBA00022692"/>
    </source>
</evidence>
<dbReference type="GO" id="GO:0006488">
    <property type="term" value="P:dolichol-linked oligosaccharide biosynthetic process"/>
    <property type="evidence" value="ECO:0007669"/>
    <property type="project" value="TreeGrafter"/>
</dbReference>
<dbReference type="Gene3D" id="3.30.450.40">
    <property type="match status" value="1"/>
</dbReference>
<dbReference type="InterPro" id="IPR029016">
    <property type="entry name" value="GAF-like_dom_sf"/>
</dbReference>
<dbReference type="KEGG" id="rmar:GBA65_14365"/>
<keyword evidence="5 8" id="KW-0812">Transmembrane</keyword>
<feature type="transmembrane region" description="Helical" evidence="8">
    <location>
        <begin position="366"/>
        <end position="385"/>
    </location>
</feature>
<dbReference type="EMBL" id="CP045121">
    <property type="protein sequence ID" value="QIN79506.1"/>
    <property type="molecule type" value="Genomic_DNA"/>
</dbReference>
<gene>
    <name evidence="12" type="ORF">GBA65_14365</name>
</gene>
<comment type="subcellular location">
    <subcellularLocation>
        <location evidence="1">Membrane</location>
        <topology evidence="1">Multi-pass membrane protein</topology>
    </subcellularLocation>
</comment>
<dbReference type="InterPro" id="IPR001173">
    <property type="entry name" value="Glyco_trans_2-like"/>
</dbReference>
<feature type="transmembrane region" description="Helical" evidence="8">
    <location>
        <begin position="270"/>
        <end position="292"/>
    </location>
</feature>
<keyword evidence="13" id="KW-1185">Reference proteome</keyword>
<keyword evidence="6 8" id="KW-1133">Transmembrane helix</keyword>
<dbReference type="CDD" id="cd06442">
    <property type="entry name" value="DPM1_like"/>
    <property type="match status" value="1"/>
</dbReference>
<evidence type="ECO:0000259" key="11">
    <source>
        <dbReference type="Pfam" id="PF04138"/>
    </source>
</evidence>
<evidence type="ECO:0000256" key="8">
    <source>
        <dbReference type="SAM" id="Phobius"/>
    </source>
</evidence>
<evidence type="ECO:0000256" key="6">
    <source>
        <dbReference type="ARBA" id="ARBA00022989"/>
    </source>
</evidence>
<evidence type="ECO:0000259" key="9">
    <source>
        <dbReference type="Pfam" id="PF00535"/>
    </source>
</evidence>
<proteinExistence type="inferred from homology"/>
<protein>
    <submittedName>
        <fullName evidence="12">Glycosyltransferase</fullName>
    </submittedName>
</protein>
<dbReference type="Proteomes" id="UP000502706">
    <property type="component" value="Chromosome"/>
</dbReference>
<dbReference type="Pfam" id="PF00535">
    <property type="entry name" value="Glycos_transf_2"/>
    <property type="match status" value="1"/>
</dbReference>
<dbReference type="InterPro" id="IPR029044">
    <property type="entry name" value="Nucleotide-diphossugar_trans"/>
</dbReference>
<keyword evidence="3" id="KW-0328">Glycosyltransferase</keyword>
<dbReference type="InterPro" id="IPR003018">
    <property type="entry name" value="GAF"/>
</dbReference>
<dbReference type="InterPro" id="IPR039528">
    <property type="entry name" value="DPM1-like"/>
</dbReference>
<dbReference type="Pfam" id="PF04138">
    <property type="entry name" value="GtrA_DPMS_TM"/>
    <property type="match status" value="1"/>
</dbReference>
<name>A0A6G8PZ75_9ACTN</name>
<evidence type="ECO:0000313" key="12">
    <source>
        <dbReference type="EMBL" id="QIN79506.1"/>
    </source>
</evidence>
<comment type="similarity">
    <text evidence="2">Belongs to the glycosyltransferase 2 family.</text>
</comment>
<dbReference type="SUPFAM" id="SSF55781">
    <property type="entry name" value="GAF domain-like"/>
    <property type="match status" value="1"/>
</dbReference>
<evidence type="ECO:0000256" key="2">
    <source>
        <dbReference type="ARBA" id="ARBA00006739"/>
    </source>
</evidence>
<feature type="transmembrane region" description="Helical" evidence="8">
    <location>
        <begin position="298"/>
        <end position="319"/>
    </location>
</feature>
<feature type="domain" description="GAF" evidence="10">
    <location>
        <begin position="407"/>
        <end position="523"/>
    </location>
</feature>
<dbReference type="GO" id="GO:0004582">
    <property type="term" value="F:dolichyl-phosphate beta-D-mannosyltransferase activity"/>
    <property type="evidence" value="ECO:0007669"/>
    <property type="project" value="InterPro"/>
</dbReference>
<dbReference type="InterPro" id="IPR007267">
    <property type="entry name" value="GtrA_DPMS_TM"/>
</dbReference>
<dbReference type="AlphaFoldDB" id="A0A6G8PZ75"/>
<feature type="transmembrane region" description="Helical" evidence="8">
    <location>
        <begin position="331"/>
        <end position="354"/>
    </location>
</feature>
<reference evidence="12 13" key="1">
    <citation type="submission" date="2019-10" db="EMBL/GenBank/DDBJ databases">
        <title>Rubrobacter sp nov SCSIO 52915 isolated from a deep-sea sediment in the South China Sea.</title>
        <authorList>
            <person name="Chen R.W."/>
        </authorList>
    </citation>
    <scope>NUCLEOTIDE SEQUENCE [LARGE SCALE GENOMIC DNA]</scope>
    <source>
        <strain evidence="12 13">SCSIO 52915</strain>
    </source>
</reference>
<evidence type="ECO:0000256" key="3">
    <source>
        <dbReference type="ARBA" id="ARBA00022676"/>
    </source>
</evidence>